<gene>
    <name evidence="1" type="ORF">RRG08_001249</name>
</gene>
<dbReference type="Proteomes" id="UP001283361">
    <property type="component" value="Unassembled WGS sequence"/>
</dbReference>
<protein>
    <submittedName>
        <fullName evidence="1">Uncharacterized protein</fullName>
    </submittedName>
</protein>
<dbReference type="AlphaFoldDB" id="A0AAE1EBK8"/>
<evidence type="ECO:0000313" key="2">
    <source>
        <dbReference type="Proteomes" id="UP001283361"/>
    </source>
</evidence>
<accession>A0AAE1EBK8</accession>
<proteinExistence type="predicted"/>
<organism evidence="1 2">
    <name type="scientific">Elysia crispata</name>
    <name type="common">lettuce slug</name>
    <dbReference type="NCBI Taxonomy" id="231223"/>
    <lineage>
        <taxon>Eukaryota</taxon>
        <taxon>Metazoa</taxon>
        <taxon>Spiralia</taxon>
        <taxon>Lophotrochozoa</taxon>
        <taxon>Mollusca</taxon>
        <taxon>Gastropoda</taxon>
        <taxon>Heterobranchia</taxon>
        <taxon>Euthyneura</taxon>
        <taxon>Panpulmonata</taxon>
        <taxon>Sacoglossa</taxon>
        <taxon>Placobranchoidea</taxon>
        <taxon>Plakobranchidae</taxon>
        <taxon>Elysia</taxon>
    </lineage>
</organism>
<comment type="caution">
    <text evidence="1">The sequence shown here is derived from an EMBL/GenBank/DDBJ whole genome shotgun (WGS) entry which is preliminary data.</text>
</comment>
<name>A0AAE1EBK8_9GAST</name>
<reference evidence="1" key="1">
    <citation type="journal article" date="2023" name="G3 (Bethesda)">
        <title>A reference genome for the long-term kleptoplast-retaining sea slug Elysia crispata morphotype clarki.</title>
        <authorList>
            <person name="Eastman K.E."/>
            <person name="Pendleton A.L."/>
            <person name="Shaikh M.A."/>
            <person name="Suttiyut T."/>
            <person name="Ogas R."/>
            <person name="Tomko P."/>
            <person name="Gavelis G."/>
            <person name="Widhalm J.R."/>
            <person name="Wisecaver J.H."/>
        </authorList>
    </citation>
    <scope>NUCLEOTIDE SEQUENCE</scope>
    <source>
        <strain evidence="1">ECLA1</strain>
    </source>
</reference>
<evidence type="ECO:0000313" key="1">
    <source>
        <dbReference type="EMBL" id="KAK3801002.1"/>
    </source>
</evidence>
<dbReference type="EMBL" id="JAWDGP010000384">
    <property type="protein sequence ID" value="KAK3801002.1"/>
    <property type="molecule type" value="Genomic_DNA"/>
</dbReference>
<keyword evidence="2" id="KW-1185">Reference proteome</keyword>
<sequence length="159" mass="18068">MKERGAKSHVERKVEMIKLTAVIDFSTIFFLWTPSGSWLESRSNNLGKFSFYYETLVLITSLPCPRHYFPLFSSFFFISLLSSSIVKESFLGNFQLLIQVTRRFFDLCVCERKAILSVLRELPGLNTGCYGLQCSRLGADTASETASRSFQLCADNLAF</sequence>